<dbReference type="EMBL" id="MU864969">
    <property type="protein sequence ID" value="KAK4462695.1"/>
    <property type="molecule type" value="Genomic_DNA"/>
</dbReference>
<feature type="transmembrane region" description="Helical" evidence="1">
    <location>
        <begin position="39"/>
        <end position="56"/>
    </location>
</feature>
<name>A0AAV9HRN1_9PEZI</name>
<keyword evidence="3" id="KW-1185">Reference proteome</keyword>
<dbReference type="AlphaFoldDB" id="A0AAV9HRN1"/>
<reference evidence="2" key="1">
    <citation type="journal article" date="2023" name="Mol. Phylogenet. Evol.">
        <title>Genome-scale phylogeny and comparative genomics of the fungal order Sordariales.</title>
        <authorList>
            <person name="Hensen N."/>
            <person name="Bonometti L."/>
            <person name="Westerberg I."/>
            <person name="Brannstrom I.O."/>
            <person name="Guillou S."/>
            <person name="Cros-Aarteil S."/>
            <person name="Calhoun S."/>
            <person name="Haridas S."/>
            <person name="Kuo A."/>
            <person name="Mondo S."/>
            <person name="Pangilinan J."/>
            <person name="Riley R."/>
            <person name="LaButti K."/>
            <person name="Andreopoulos B."/>
            <person name="Lipzen A."/>
            <person name="Chen C."/>
            <person name="Yan M."/>
            <person name="Daum C."/>
            <person name="Ng V."/>
            <person name="Clum A."/>
            <person name="Steindorff A."/>
            <person name="Ohm R.A."/>
            <person name="Martin F."/>
            <person name="Silar P."/>
            <person name="Natvig D.O."/>
            <person name="Lalanne C."/>
            <person name="Gautier V."/>
            <person name="Ament-Velasquez S.L."/>
            <person name="Kruys A."/>
            <person name="Hutchinson M.I."/>
            <person name="Powell A.J."/>
            <person name="Barry K."/>
            <person name="Miller A.N."/>
            <person name="Grigoriev I.V."/>
            <person name="Debuchy R."/>
            <person name="Gladieux P."/>
            <person name="Hiltunen Thoren M."/>
            <person name="Johannesson H."/>
        </authorList>
    </citation>
    <scope>NUCLEOTIDE SEQUENCE</scope>
    <source>
        <strain evidence="2">PSN324</strain>
    </source>
</reference>
<reference evidence="2" key="2">
    <citation type="submission" date="2023-06" db="EMBL/GenBank/DDBJ databases">
        <authorList>
            <consortium name="Lawrence Berkeley National Laboratory"/>
            <person name="Mondo S.J."/>
            <person name="Hensen N."/>
            <person name="Bonometti L."/>
            <person name="Westerberg I."/>
            <person name="Brannstrom I.O."/>
            <person name="Guillou S."/>
            <person name="Cros-Aarteil S."/>
            <person name="Calhoun S."/>
            <person name="Haridas S."/>
            <person name="Kuo A."/>
            <person name="Pangilinan J."/>
            <person name="Riley R."/>
            <person name="Labutti K."/>
            <person name="Andreopoulos B."/>
            <person name="Lipzen A."/>
            <person name="Chen C."/>
            <person name="Yanf M."/>
            <person name="Daum C."/>
            <person name="Ng V."/>
            <person name="Clum A."/>
            <person name="Steindorff A."/>
            <person name="Ohm R."/>
            <person name="Martin F."/>
            <person name="Silar P."/>
            <person name="Natvig D."/>
            <person name="Lalanne C."/>
            <person name="Gautier V."/>
            <person name="Ament-Velasquez S.L."/>
            <person name="Kruys A."/>
            <person name="Hutchinson M.I."/>
            <person name="Powell A.J."/>
            <person name="Barry K."/>
            <person name="Miller A.N."/>
            <person name="Grigoriev I.V."/>
            <person name="Debuchy R."/>
            <person name="Gladieux P."/>
            <person name="Thoren M.H."/>
            <person name="Johannesson H."/>
        </authorList>
    </citation>
    <scope>NUCLEOTIDE SEQUENCE</scope>
    <source>
        <strain evidence="2">PSN324</strain>
    </source>
</reference>
<evidence type="ECO:0000313" key="3">
    <source>
        <dbReference type="Proteomes" id="UP001321749"/>
    </source>
</evidence>
<protein>
    <submittedName>
        <fullName evidence="2">Uncharacterized protein</fullName>
    </submittedName>
</protein>
<gene>
    <name evidence="2" type="ORF">QBC42DRAFT_77824</name>
</gene>
<dbReference type="Proteomes" id="UP001321749">
    <property type="component" value="Unassembled WGS sequence"/>
</dbReference>
<keyword evidence="1" id="KW-1133">Transmembrane helix</keyword>
<keyword evidence="1" id="KW-0472">Membrane</keyword>
<feature type="transmembrane region" description="Helical" evidence="1">
    <location>
        <begin position="12"/>
        <end position="33"/>
    </location>
</feature>
<proteinExistence type="predicted"/>
<organism evidence="2 3">
    <name type="scientific">Cladorrhinum samala</name>
    <dbReference type="NCBI Taxonomy" id="585594"/>
    <lineage>
        <taxon>Eukaryota</taxon>
        <taxon>Fungi</taxon>
        <taxon>Dikarya</taxon>
        <taxon>Ascomycota</taxon>
        <taxon>Pezizomycotina</taxon>
        <taxon>Sordariomycetes</taxon>
        <taxon>Sordariomycetidae</taxon>
        <taxon>Sordariales</taxon>
        <taxon>Podosporaceae</taxon>
        <taxon>Cladorrhinum</taxon>
    </lineage>
</organism>
<keyword evidence="1" id="KW-0812">Transmembrane</keyword>
<evidence type="ECO:0000256" key="1">
    <source>
        <dbReference type="SAM" id="Phobius"/>
    </source>
</evidence>
<evidence type="ECO:0000313" key="2">
    <source>
        <dbReference type="EMBL" id="KAK4462695.1"/>
    </source>
</evidence>
<accession>A0AAV9HRN1</accession>
<sequence>MASSQPSSGPSFLGILLESFLLALRGFVPMFWLRSRVSPIQFLIGGIVLVLVTFIFNPRSRLNSDENNTEPLQGILRDEKSRKERRQRLSVKFDIPVEEIAGSHCKPI</sequence>
<comment type="caution">
    <text evidence="2">The sequence shown here is derived from an EMBL/GenBank/DDBJ whole genome shotgun (WGS) entry which is preliminary data.</text>
</comment>